<reference evidence="8 9" key="1">
    <citation type="submission" date="2017-06" db="EMBL/GenBank/DDBJ databases">
        <title>Comparative genomic analysis of Ambrosia Fusariam Clade fungi.</title>
        <authorList>
            <person name="Stajich J.E."/>
            <person name="Carrillo J."/>
            <person name="Kijimoto T."/>
            <person name="Eskalen A."/>
            <person name="O'Donnell K."/>
            <person name="Kasson M."/>
        </authorList>
    </citation>
    <scope>NUCLEOTIDE SEQUENCE [LARGE SCALE GENOMIC DNA]</scope>
    <source>
        <strain evidence="8 9">NRRL62606</strain>
    </source>
</reference>
<evidence type="ECO:0000313" key="8">
    <source>
        <dbReference type="EMBL" id="RSL80799.1"/>
    </source>
</evidence>
<dbReference type="PANTHER" id="PTHR47540:SF6">
    <property type="entry name" value="ZN(II)2CYS6 TRANSCRIPTION FACTOR (EUROFUNG)"/>
    <property type="match status" value="1"/>
</dbReference>
<protein>
    <recommendedName>
        <fullName evidence="7">Xylanolytic transcriptional activator regulatory domain-containing protein</fullName>
    </recommendedName>
</protein>
<dbReference type="InterPro" id="IPR051711">
    <property type="entry name" value="Stress_Response_Reg"/>
</dbReference>
<proteinExistence type="predicted"/>
<sequence length="605" mass="67222">MISYLGSILQQNQLLRAQLQSDRTTRDTIEAAAAEPTHNQERAASTGPSRNPVLEDNPWFVPVDSYQVPLRVGESADTAFATRVRQLMSARATLPPRLSYPTQDQITVSSNVVEPRPSATQARFLIQTALASIDQCYHIVRRSSIWALLDRFVDNPAPLDLFSKCKIFALLALGELYSSRCEVLASHVPGLVYFSLAFRSHGHLLERPSIDSIEVSLLLCLYSLCINRWHSAYFLASSATRHCAVMGLNFDIPEAHLHDGAAREHLKRVWWTSYLLDHTCAAINGQMVAIQDDDISVSFPSNDGLSQTELSDFGNPHYISARVDLVRILRNIIKPLYGRANQNEPFLHRVQNALKGLKQWLQSLPEPLRMNQAVAGDSGAVRCLHLFFNQCMIMTSRPLLLHVIQHQKERNQSSGHDTPTRVPENIQAIVTSCIRCARHSHMILAESWIDGSFKSFDYFYTRYLFSTALVLGVSSLLGGPENERDLEDFKLCDQLLNKLKGSGSLPAMEFYQHLEALKASLATFASTTLNSDDDTTLGTPQAATAPAAPAEPAHSHIMCPMTADMALSEPCLEAFLLQSEPGLDPADLLDLSQLEGLYWPTSDAL</sequence>
<comment type="caution">
    <text evidence="8">The sequence shown here is derived from an EMBL/GenBank/DDBJ whole genome shotgun (WGS) entry which is preliminary data.</text>
</comment>
<accession>A0A428RTG9</accession>
<dbReference type="GO" id="GO:0045944">
    <property type="term" value="P:positive regulation of transcription by RNA polymerase II"/>
    <property type="evidence" value="ECO:0007669"/>
    <property type="project" value="TreeGrafter"/>
</dbReference>
<keyword evidence="5" id="KW-0539">Nucleus</keyword>
<keyword evidence="4" id="KW-0804">Transcription</keyword>
<evidence type="ECO:0000256" key="5">
    <source>
        <dbReference type="ARBA" id="ARBA00023242"/>
    </source>
</evidence>
<dbReference type="GO" id="GO:0005634">
    <property type="term" value="C:nucleus"/>
    <property type="evidence" value="ECO:0007669"/>
    <property type="project" value="UniProtKB-SubCell"/>
</dbReference>
<evidence type="ECO:0000256" key="6">
    <source>
        <dbReference type="SAM" id="MobiDB-lite"/>
    </source>
</evidence>
<keyword evidence="3" id="KW-0238">DNA-binding</keyword>
<keyword evidence="2" id="KW-0805">Transcription regulation</keyword>
<dbReference type="PANTHER" id="PTHR47540">
    <property type="entry name" value="THIAMINE REPRESSIBLE GENES REGULATORY PROTEIN THI5"/>
    <property type="match status" value="1"/>
</dbReference>
<feature type="region of interest" description="Disordered" evidence="6">
    <location>
        <begin position="33"/>
        <end position="54"/>
    </location>
</feature>
<dbReference type="AlphaFoldDB" id="A0A428RTG9"/>
<dbReference type="Proteomes" id="UP000287972">
    <property type="component" value="Unassembled WGS sequence"/>
</dbReference>
<dbReference type="SMART" id="SM00906">
    <property type="entry name" value="Fungal_trans"/>
    <property type="match status" value="1"/>
</dbReference>
<evidence type="ECO:0000256" key="1">
    <source>
        <dbReference type="ARBA" id="ARBA00004123"/>
    </source>
</evidence>
<evidence type="ECO:0000313" key="9">
    <source>
        <dbReference type="Proteomes" id="UP000287972"/>
    </source>
</evidence>
<gene>
    <name evidence="8" type="ORF">CEP51_006294</name>
</gene>
<feature type="domain" description="Xylanolytic transcriptional activator regulatory" evidence="7">
    <location>
        <begin position="232"/>
        <end position="306"/>
    </location>
</feature>
<dbReference type="CDD" id="cd12148">
    <property type="entry name" value="fungal_TF_MHR"/>
    <property type="match status" value="1"/>
</dbReference>
<dbReference type="Pfam" id="PF04082">
    <property type="entry name" value="Fungal_trans"/>
    <property type="match status" value="1"/>
</dbReference>
<organism evidence="8 9">
    <name type="scientific">Fusarium floridanum</name>
    <dbReference type="NCBI Taxonomy" id="1325733"/>
    <lineage>
        <taxon>Eukaryota</taxon>
        <taxon>Fungi</taxon>
        <taxon>Dikarya</taxon>
        <taxon>Ascomycota</taxon>
        <taxon>Pezizomycotina</taxon>
        <taxon>Sordariomycetes</taxon>
        <taxon>Hypocreomycetidae</taxon>
        <taxon>Hypocreales</taxon>
        <taxon>Nectriaceae</taxon>
        <taxon>Fusarium</taxon>
        <taxon>Fusarium solani species complex</taxon>
    </lineage>
</organism>
<dbReference type="InterPro" id="IPR007219">
    <property type="entry name" value="XnlR_reg_dom"/>
</dbReference>
<evidence type="ECO:0000256" key="4">
    <source>
        <dbReference type="ARBA" id="ARBA00023163"/>
    </source>
</evidence>
<dbReference type="GO" id="GO:0006351">
    <property type="term" value="P:DNA-templated transcription"/>
    <property type="evidence" value="ECO:0007669"/>
    <property type="project" value="InterPro"/>
</dbReference>
<dbReference type="GO" id="GO:0043565">
    <property type="term" value="F:sequence-specific DNA binding"/>
    <property type="evidence" value="ECO:0007669"/>
    <property type="project" value="TreeGrafter"/>
</dbReference>
<dbReference type="EMBL" id="NKCL01000136">
    <property type="protein sequence ID" value="RSL80799.1"/>
    <property type="molecule type" value="Genomic_DNA"/>
</dbReference>
<keyword evidence="9" id="KW-1185">Reference proteome</keyword>
<evidence type="ECO:0000256" key="2">
    <source>
        <dbReference type="ARBA" id="ARBA00023015"/>
    </source>
</evidence>
<comment type="subcellular location">
    <subcellularLocation>
        <location evidence="1">Nucleus</location>
    </subcellularLocation>
</comment>
<dbReference type="GO" id="GO:0008270">
    <property type="term" value="F:zinc ion binding"/>
    <property type="evidence" value="ECO:0007669"/>
    <property type="project" value="InterPro"/>
</dbReference>
<name>A0A428RTG9_9HYPO</name>
<evidence type="ECO:0000256" key="3">
    <source>
        <dbReference type="ARBA" id="ARBA00023125"/>
    </source>
</evidence>
<evidence type="ECO:0000259" key="7">
    <source>
        <dbReference type="SMART" id="SM00906"/>
    </source>
</evidence>